<reference evidence="18 20" key="1">
    <citation type="submission" date="2014-03" db="EMBL/GenBank/DDBJ databases">
        <title>Complete genome sequence of the Radio-Resistant Rubrobacter radiotolerans RSPS-4.</title>
        <authorList>
            <person name="Egas C.C."/>
            <person name="Barroso C.C."/>
            <person name="Froufe H.J.C."/>
            <person name="Pacheco J.J."/>
            <person name="Albuquerque L.L."/>
            <person name="da Costa M.M.S."/>
        </authorList>
    </citation>
    <scope>NUCLEOTIDE SEQUENCE [LARGE SCALE GENOMIC DNA]</scope>
    <source>
        <strain evidence="18 20">RSPS-4</strain>
    </source>
</reference>
<dbReference type="Gene3D" id="3.90.1150.10">
    <property type="entry name" value="Aspartate Aminotransferase, domain 1"/>
    <property type="match status" value="1"/>
</dbReference>
<evidence type="ECO:0000256" key="14">
    <source>
        <dbReference type="ARBA" id="ARBA00048021"/>
    </source>
</evidence>
<evidence type="ECO:0000256" key="3">
    <source>
        <dbReference type="ARBA" id="ARBA00005176"/>
    </source>
</evidence>
<dbReference type="Gene3D" id="3.40.640.10">
    <property type="entry name" value="Type I PLP-dependent aspartate aminotransferase-like (Major domain)"/>
    <property type="match status" value="1"/>
</dbReference>
<evidence type="ECO:0000256" key="16">
    <source>
        <dbReference type="RuleBase" id="RU003560"/>
    </source>
</evidence>
<dbReference type="FunFam" id="3.40.640.10:FF:000013">
    <property type="entry name" value="4-aminobutyrate aminotransferase"/>
    <property type="match status" value="1"/>
</dbReference>
<dbReference type="HOGENOM" id="CLU_016922_10_0_11"/>
<keyword evidence="9 16" id="KW-0663">Pyridoxal phosphate</keyword>
<dbReference type="InterPro" id="IPR015421">
    <property type="entry name" value="PyrdxlP-dep_Trfase_major"/>
</dbReference>
<keyword evidence="8 18" id="KW-0808">Transferase</keyword>
<evidence type="ECO:0000256" key="2">
    <source>
        <dbReference type="ARBA" id="ARBA00001933"/>
    </source>
</evidence>
<evidence type="ECO:0000256" key="9">
    <source>
        <dbReference type="ARBA" id="ARBA00022898"/>
    </source>
</evidence>
<evidence type="ECO:0000256" key="17">
    <source>
        <dbReference type="SAM" id="MobiDB-lite"/>
    </source>
</evidence>
<dbReference type="Pfam" id="PF00202">
    <property type="entry name" value="Aminotran_3"/>
    <property type="match status" value="1"/>
</dbReference>
<dbReference type="GO" id="GO:0030170">
    <property type="term" value="F:pyridoxal phosphate binding"/>
    <property type="evidence" value="ECO:0007669"/>
    <property type="project" value="InterPro"/>
</dbReference>
<comment type="cofactor">
    <cofactor evidence="2">
        <name>pyridoxal 5'-phosphate</name>
        <dbReference type="ChEBI" id="CHEBI:597326"/>
    </cofactor>
</comment>
<dbReference type="EMBL" id="CP007514">
    <property type="protein sequence ID" value="AHY45633.1"/>
    <property type="molecule type" value="Genomic_DNA"/>
</dbReference>
<dbReference type="KEGG" id="rrd:RradSPS_0350"/>
<dbReference type="NCBIfam" id="TIGR00700">
    <property type="entry name" value="GABAtrnsam"/>
    <property type="match status" value="1"/>
</dbReference>
<dbReference type="EC" id="2.6.1.19" evidence="6"/>
<evidence type="ECO:0000313" key="20">
    <source>
        <dbReference type="Proteomes" id="UP000025229"/>
    </source>
</evidence>
<evidence type="ECO:0000256" key="8">
    <source>
        <dbReference type="ARBA" id="ARBA00022679"/>
    </source>
</evidence>
<proteinExistence type="inferred from homology"/>
<dbReference type="GO" id="GO:0034386">
    <property type="term" value="F:4-aminobutyrate:2-oxoglutarate transaminase activity"/>
    <property type="evidence" value="ECO:0007669"/>
    <property type="project" value="UniProtKB-EC"/>
</dbReference>
<gene>
    <name evidence="19" type="primary">gabT</name>
    <name evidence="18" type="ORF">RradSPS_0350</name>
    <name evidence="19" type="ORF">SIL72_03280</name>
</gene>
<evidence type="ECO:0000256" key="15">
    <source>
        <dbReference type="ARBA" id="ARBA00050054"/>
    </source>
</evidence>
<evidence type="ECO:0000256" key="5">
    <source>
        <dbReference type="ARBA" id="ARBA00012876"/>
    </source>
</evidence>
<dbReference type="EC" id="2.6.1.22" evidence="5"/>
<evidence type="ECO:0000256" key="13">
    <source>
        <dbReference type="ARBA" id="ARBA00031787"/>
    </source>
</evidence>
<comment type="similarity">
    <text evidence="4 16">Belongs to the class-III pyridoxal-phosphate-dependent aminotransferase family.</text>
</comment>
<dbReference type="RefSeq" id="WP_038680278.1">
    <property type="nucleotide sequence ID" value="NZ_CP007514.1"/>
</dbReference>
<comment type="catalytic activity">
    <reaction evidence="14">
        <text>4-aminobutanoate + 2-oxoglutarate = succinate semialdehyde + L-glutamate</text>
        <dbReference type="Rhea" id="RHEA:23352"/>
        <dbReference type="ChEBI" id="CHEBI:16810"/>
        <dbReference type="ChEBI" id="CHEBI:29985"/>
        <dbReference type="ChEBI" id="CHEBI:57706"/>
        <dbReference type="ChEBI" id="CHEBI:59888"/>
        <dbReference type="EC" id="2.6.1.19"/>
    </reaction>
</comment>
<accession>A0A023WZZ4</accession>
<dbReference type="GO" id="GO:0042802">
    <property type="term" value="F:identical protein binding"/>
    <property type="evidence" value="ECO:0007669"/>
    <property type="project" value="TreeGrafter"/>
</dbReference>
<dbReference type="InterPro" id="IPR005814">
    <property type="entry name" value="Aminotrans_3"/>
</dbReference>
<dbReference type="PANTHER" id="PTHR11986:SF58">
    <property type="entry name" value="LEUCINE_METHIONINE RACEMASE"/>
    <property type="match status" value="1"/>
</dbReference>
<sequence>MLKSTQIKTEVPGPKSRELQERRKKAISSGLGTAIPIWAAEAEGALVTDVDGNVFIDFGGGIGVLNAGHNHPKVVRAVKEQAEKLIHSCYYATQYEPYLLLAEKLNEIVPGSYEKRSFLVNSGAEAVENAVKISRAYNRKPGVLAFENGFHGRTLLAATLTAKANPYKQSFGPFAPEVYRVPAPYPYRYPEDWFRSFKRALANIDVTSIGCAIVEPVQGEGGFHPWPKEDLEKLAAWCREMEIVLIVDEVQSGFGRTGKMFAIEHFDVEPDIVTTAKSMGGGMPISGVTGRAEIMDSVHPGGIGTTYGGNPVSCVAALAVIEAYEEDDLLGRAEALGERLLSGLKEIQRENPGFVGEARGLGPMAGLEFVKDAQTKEPDADGTKQVVANALQEGLMLLTAGGYGNVIRTLMPLVITDDQLDEGLAILSRAVAEAAGK</sequence>
<dbReference type="PATRIC" id="fig|42256.3.peg.356"/>
<dbReference type="InterPro" id="IPR050103">
    <property type="entry name" value="Class-III_PLP-dep_AT"/>
</dbReference>
<reference evidence="19" key="2">
    <citation type="submission" date="2023-11" db="EMBL/GenBank/DDBJ databases">
        <title>MicrobeMod: A computational toolkit for identifying prokaryotic methylation and restriction-modification with nanopore sequencing.</title>
        <authorList>
            <person name="Crits-Christoph A."/>
            <person name="Kang S.C."/>
            <person name="Lee H."/>
            <person name="Ostrov N."/>
        </authorList>
    </citation>
    <scope>NUCLEOTIDE SEQUENCE</scope>
    <source>
        <strain evidence="19">ATCC 51242</strain>
    </source>
</reference>
<protein>
    <recommendedName>
        <fullName evidence="12">(S)-3-amino-2-methylpropionate transaminase</fullName>
        <ecNumber evidence="6">2.6.1.19</ecNumber>
        <ecNumber evidence="5">2.6.1.22</ecNumber>
    </recommendedName>
    <alternativeName>
        <fullName evidence="13">GABA aminotransferase</fullName>
    </alternativeName>
    <alternativeName>
        <fullName evidence="11">Gamma-amino-N-butyrate transaminase</fullName>
    </alternativeName>
    <alternativeName>
        <fullName evidence="15">Glutamate:succinic semialdehyde transaminase</fullName>
    </alternativeName>
    <alternativeName>
        <fullName evidence="10">L-AIBAT</fullName>
    </alternativeName>
</protein>
<dbReference type="InterPro" id="IPR015424">
    <property type="entry name" value="PyrdxlP-dep_Trfase"/>
</dbReference>
<dbReference type="GO" id="GO:0047298">
    <property type="term" value="F:(S)-3-amino-2-methylpropionate transaminase activity"/>
    <property type="evidence" value="ECO:0007669"/>
    <property type="project" value="UniProtKB-EC"/>
</dbReference>
<dbReference type="STRING" id="42256.RradSPS_0350"/>
<dbReference type="GO" id="GO:0009448">
    <property type="term" value="P:gamma-aminobutyric acid metabolic process"/>
    <property type="evidence" value="ECO:0007669"/>
    <property type="project" value="InterPro"/>
</dbReference>
<evidence type="ECO:0000256" key="1">
    <source>
        <dbReference type="ARBA" id="ARBA00001750"/>
    </source>
</evidence>
<evidence type="ECO:0000313" key="18">
    <source>
        <dbReference type="EMBL" id="AHY45633.1"/>
    </source>
</evidence>
<dbReference type="AlphaFoldDB" id="A0A023WZZ4"/>
<dbReference type="Proteomes" id="UP001281130">
    <property type="component" value="Unassembled WGS sequence"/>
</dbReference>
<evidence type="ECO:0000313" key="19">
    <source>
        <dbReference type="EMBL" id="MDX5893047.1"/>
    </source>
</evidence>
<evidence type="ECO:0000256" key="11">
    <source>
        <dbReference type="ARBA" id="ARBA00030204"/>
    </source>
</evidence>
<dbReference type="InterPro" id="IPR004632">
    <property type="entry name" value="4NH2But_aminotransferase_bac"/>
</dbReference>
<dbReference type="InterPro" id="IPR049704">
    <property type="entry name" value="Aminotrans_3_PPA_site"/>
</dbReference>
<dbReference type="InterPro" id="IPR015422">
    <property type="entry name" value="PyrdxlP-dep_Trfase_small"/>
</dbReference>
<evidence type="ECO:0000256" key="4">
    <source>
        <dbReference type="ARBA" id="ARBA00008954"/>
    </source>
</evidence>
<feature type="region of interest" description="Disordered" evidence="17">
    <location>
        <begin position="1"/>
        <end position="23"/>
    </location>
</feature>
<comment type="pathway">
    <text evidence="3">Amino-acid degradation; 4-aminobutanoate degradation.</text>
</comment>
<dbReference type="PROSITE" id="PS00600">
    <property type="entry name" value="AA_TRANSFER_CLASS_3"/>
    <property type="match status" value="1"/>
</dbReference>
<keyword evidence="7 18" id="KW-0032">Aminotransferase</keyword>
<evidence type="ECO:0000256" key="6">
    <source>
        <dbReference type="ARBA" id="ARBA00012912"/>
    </source>
</evidence>
<keyword evidence="20" id="KW-1185">Reference proteome</keyword>
<dbReference type="OrthoDB" id="4510254at2"/>
<dbReference type="eggNOG" id="COG0160">
    <property type="taxonomic scope" value="Bacteria"/>
</dbReference>
<evidence type="ECO:0000256" key="7">
    <source>
        <dbReference type="ARBA" id="ARBA00022576"/>
    </source>
</evidence>
<dbReference type="PIRSF" id="PIRSF000521">
    <property type="entry name" value="Transaminase_4ab_Lys_Orn"/>
    <property type="match status" value="1"/>
</dbReference>
<dbReference type="Proteomes" id="UP000025229">
    <property type="component" value="Chromosome"/>
</dbReference>
<dbReference type="PANTHER" id="PTHR11986">
    <property type="entry name" value="AMINOTRANSFERASE CLASS III"/>
    <property type="match status" value="1"/>
</dbReference>
<dbReference type="SUPFAM" id="SSF53383">
    <property type="entry name" value="PLP-dependent transferases"/>
    <property type="match status" value="1"/>
</dbReference>
<dbReference type="CDD" id="cd00610">
    <property type="entry name" value="OAT_like"/>
    <property type="match status" value="1"/>
</dbReference>
<evidence type="ECO:0000256" key="10">
    <source>
        <dbReference type="ARBA" id="ARBA00029760"/>
    </source>
</evidence>
<evidence type="ECO:0000256" key="12">
    <source>
        <dbReference type="ARBA" id="ARBA00030857"/>
    </source>
</evidence>
<name>A0A023WZZ4_RUBRA</name>
<comment type="catalytic activity">
    <reaction evidence="1">
        <text>(S)-3-amino-2-methylpropanoate + 2-oxoglutarate = 2-methyl-3-oxopropanoate + L-glutamate</text>
        <dbReference type="Rhea" id="RHEA:13993"/>
        <dbReference type="ChEBI" id="CHEBI:16810"/>
        <dbReference type="ChEBI" id="CHEBI:29985"/>
        <dbReference type="ChEBI" id="CHEBI:57700"/>
        <dbReference type="ChEBI" id="CHEBI:58655"/>
        <dbReference type="EC" id="2.6.1.22"/>
    </reaction>
</comment>
<dbReference type="EMBL" id="JAWXXX010000001">
    <property type="protein sequence ID" value="MDX5893047.1"/>
    <property type="molecule type" value="Genomic_DNA"/>
</dbReference>
<organism evidence="18 20">
    <name type="scientific">Rubrobacter radiotolerans</name>
    <name type="common">Arthrobacter radiotolerans</name>
    <dbReference type="NCBI Taxonomy" id="42256"/>
    <lineage>
        <taxon>Bacteria</taxon>
        <taxon>Bacillati</taxon>
        <taxon>Actinomycetota</taxon>
        <taxon>Rubrobacteria</taxon>
        <taxon>Rubrobacterales</taxon>
        <taxon>Rubrobacteraceae</taxon>
        <taxon>Rubrobacter</taxon>
    </lineage>
</organism>